<dbReference type="InterPro" id="IPR051114">
    <property type="entry name" value="Mito_RNA_Proc_CCM1"/>
</dbReference>
<sequence>MVEPAGSFILNTLLQGRSALGAHPGSIYSVSKVAMSRPTPHLTPGFFNPRPRRALGKERMPDPSRPDLLSMYSDRCQDWSCRMRISVYCSGRLENSVEEEEPRRRSRNLRRARKLGNIVPRHSPGDRVLLPPVLHRGQTRYASHSSEQPFPESEPPSSSSDTSALEPPEESAASDPETIQPADLPAMELEASAAPEELDLPPETSEPPLLDNISETDSPPSPIVEPPEPKKPHPRSPIENKLRLEDVRYLQLLIAEHKQHVQLEKLWHAYETVHMHGGLAVITSAELLILVDKLLAAVEKRSQIEELDELHKWGLRLRRILDSIPPTAAPAETLRPLTARALALEGDVQKAFDLLHSDMLHYDQAAAHLRVFESILVSTWRHFDRIRALEYLIREWKAIGSHLLTETSRTHSGSPEIAAAGASLRKTAFSIASGVSLPALAVADKEHEWDKEQRQHLGNFLIEAFFRAKVPSESVYILQEMRRQALRPAPYMSLHLVRALVRENLFNEAHTLYTSIKQEGSYEHLFTGLYLYAHEGQVAPAIEYFDRISAAGWRNSKVVLELMYAYAVEGQTAQTLRVFREFFPEDDQGVPTNSPLIEHFAVGIFAHAQRGDFNGTVPWLEALRKVGLQPDAYVFTTILKSFALRGDLESIASLLDQMRSAGTPPNLVTYSTVMTLLAHRKDPASTEAIYRRALNDGIVPDSQMISIVMNAHIEAGSWKGVIRAFDFIRTAPHMKLTIKLYNLLLKAYLLIGAPFRIVSRIFNQLERLRIRPDGYTFALLIQSACDARRMDLASEIFAEMDRLAERWGSTRHITTWTMTIIMAGFLRKGERDRAMEVYEDMGQRGLKPSAITYGLIVTAYGREGTEESFKLAEDFIREITDVPPDERYWDSPPYGRYSARDHLYLPLMQAYSSRRMPEEVERVFQTMLSDGGEPTLTMLLTLMDAYARVRDTDNVRRIWPQIFNLGVKYSTIPLFENESEAQRSSKLHTFVLCLPLSQYIRTLSIAGLPNEIASVWKMFQAHGFSFSADNWNQLALALIHAGEVERCLEVLEKVILPYHRRSNRLRAERDPTPDSPLSLDVAPADRRPLENRLVGKARSETTPKYHRRAEWSFERGHAEDLAHHLHVLHRVSPMWNTWQPRHDVMRGLFDGVLRLRAGFPADATTSVVDELTLDPDALQARIHGAHERLRGLYTAYPEAMHAVAEFETKERRRLGRWFTRMYAWAESASG</sequence>
<dbReference type="EMBL" id="JARJCM010000006">
    <property type="protein sequence ID" value="KAJ7044649.1"/>
    <property type="molecule type" value="Genomic_DNA"/>
</dbReference>
<dbReference type="AlphaFoldDB" id="A0AAD6XGQ1"/>
<dbReference type="Pfam" id="PF13041">
    <property type="entry name" value="PPR_2"/>
    <property type="match status" value="1"/>
</dbReference>
<feature type="compositionally biased region" description="Basic and acidic residues" evidence="2">
    <location>
        <begin position="227"/>
        <end position="239"/>
    </location>
</feature>
<evidence type="ECO:0000313" key="3">
    <source>
        <dbReference type="EMBL" id="KAJ7044649.1"/>
    </source>
</evidence>
<dbReference type="GO" id="GO:0006396">
    <property type="term" value="P:RNA processing"/>
    <property type="evidence" value="ECO:0007669"/>
    <property type="project" value="TreeGrafter"/>
</dbReference>
<feature type="repeat" description="PPR" evidence="1">
    <location>
        <begin position="814"/>
        <end position="848"/>
    </location>
</feature>
<dbReference type="InterPro" id="IPR002885">
    <property type="entry name" value="PPR_rpt"/>
</dbReference>
<feature type="repeat" description="PPR" evidence="1">
    <location>
        <begin position="631"/>
        <end position="665"/>
    </location>
</feature>
<dbReference type="PANTHER" id="PTHR47934">
    <property type="entry name" value="PENTATRICOPEPTIDE REPEAT-CONTAINING PROTEIN PET309, MITOCHONDRIAL"/>
    <property type="match status" value="1"/>
</dbReference>
<reference evidence="3" key="1">
    <citation type="submission" date="2023-03" db="EMBL/GenBank/DDBJ databases">
        <title>Massive genome expansion in bonnet fungi (Mycena s.s.) driven by repeated elements and novel gene families across ecological guilds.</title>
        <authorList>
            <consortium name="Lawrence Berkeley National Laboratory"/>
            <person name="Harder C.B."/>
            <person name="Miyauchi S."/>
            <person name="Viragh M."/>
            <person name="Kuo A."/>
            <person name="Thoen E."/>
            <person name="Andreopoulos B."/>
            <person name="Lu D."/>
            <person name="Skrede I."/>
            <person name="Drula E."/>
            <person name="Henrissat B."/>
            <person name="Morin E."/>
            <person name="Kohler A."/>
            <person name="Barry K."/>
            <person name="LaButti K."/>
            <person name="Morin E."/>
            <person name="Salamov A."/>
            <person name="Lipzen A."/>
            <person name="Mereny Z."/>
            <person name="Hegedus B."/>
            <person name="Baldrian P."/>
            <person name="Stursova M."/>
            <person name="Weitz H."/>
            <person name="Taylor A."/>
            <person name="Grigoriev I.V."/>
            <person name="Nagy L.G."/>
            <person name="Martin F."/>
            <person name="Kauserud H."/>
        </authorList>
    </citation>
    <scope>NUCLEOTIDE SEQUENCE</scope>
    <source>
        <strain evidence="3">CBHHK200</strain>
    </source>
</reference>
<dbReference type="PANTHER" id="PTHR47934:SF6">
    <property type="entry name" value="MITOCHONDRIAL GROUP I INTRON SPLICING FACTOR CCM1-RELATED"/>
    <property type="match status" value="1"/>
</dbReference>
<comment type="caution">
    <text evidence="3">The sequence shown here is derived from an EMBL/GenBank/DDBJ whole genome shotgun (WGS) entry which is preliminary data.</text>
</comment>
<feature type="repeat" description="PPR" evidence="1">
    <location>
        <begin position="900"/>
        <end position="934"/>
    </location>
</feature>
<organism evidence="3 4">
    <name type="scientific">Mycena alexandri</name>
    <dbReference type="NCBI Taxonomy" id="1745969"/>
    <lineage>
        <taxon>Eukaryota</taxon>
        <taxon>Fungi</taxon>
        <taxon>Dikarya</taxon>
        <taxon>Basidiomycota</taxon>
        <taxon>Agaricomycotina</taxon>
        <taxon>Agaricomycetes</taxon>
        <taxon>Agaricomycetidae</taxon>
        <taxon>Agaricales</taxon>
        <taxon>Marasmiineae</taxon>
        <taxon>Mycenaceae</taxon>
        <taxon>Mycena</taxon>
    </lineage>
</organism>
<dbReference type="GO" id="GO:0003729">
    <property type="term" value="F:mRNA binding"/>
    <property type="evidence" value="ECO:0007669"/>
    <property type="project" value="TreeGrafter"/>
</dbReference>
<dbReference type="GO" id="GO:0007005">
    <property type="term" value="P:mitochondrion organization"/>
    <property type="evidence" value="ECO:0007669"/>
    <property type="project" value="TreeGrafter"/>
</dbReference>
<evidence type="ECO:0000256" key="1">
    <source>
        <dbReference type="PROSITE-ProRule" id="PRU00708"/>
    </source>
</evidence>
<dbReference type="InterPro" id="IPR011990">
    <property type="entry name" value="TPR-like_helical_dom_sf"/>
</dbReference>
<name>A0AAD6XGQ1_9AGAR</name>
<gene>
    <name evidence="3" type="ORF">C8F04DRAFT_1027000</name>
</gene>
<feature type="region of interest" description="Disordered" evidence="2">
    <location>
        <begin position="196"/>
        <end position="239"/>
    </location>
</feature>
<dbReference type="NCBIfam" id="TIGR00756">
    <property type="entry name" value="PPR"/>
    <property type="match status" value="3"/>
</dbReference>
<evidence type="ECO:0008006" key="5">
    <source>
        <dbReference type="Google" id="ProtNLM"/>
    </source>
</evidence>
<evidence type="ECO:0000313" key="4">
    <source>
        <dbReference type="Proteomes" id="UP001218188"/>
    </source>
</evidence>
<evidence type="ECO:0000256" key="2">
    <source>
        <dbReference type="SAM" id="MobiDB-lite"/>
    </source>
</evidence>
<dbReference type="Proteomes" id="UP001218188">
    <property type="component" value="Unassembled WGS sequence"/>
</dbReference>
<keyword evidence="4" id="KW-1185">Reference proteome</keyword>
<feature type="region of interest" description="Disordered" evidence="2">
    <location>
        <begin position="94"/>
        <end position="177"/>
    </location>
</feature>
<dbReference type="PROSITE" id="PS51375">
    <property type="entry name" value="PPR"/>
    <property type="match status" value="4"/>
</dbReference>
<dbReference type="Gene3D" id="1.25.40.10">
    <property type="entry name" value="Tetratricopeptide repeat domain"/>
    <property type="match status" value="4"/>
</dbReference>
<dbReference type="Pfam" id="PF13812">
    <property type="entry name" value="PPR_3"/>
    <property type="match status" value="2"/>
</dbReference>
<protein>
    <recommendedName>
        <fullName evidence="5">Pentatricopeptide repeat-containing protein</fullName>
    </recommendedName>
</protein>
<dbReference type="Pfam" id="PF01535">
    <property type="entry name" value="PPR"/>
    <property type="match status" value="1"/>
</dbReference>
<dbReference type="GO" id="GO:0005739">
    <property type="term" value="C:mitochondrion"/>
    <property type="evidence" value="ECO:0007669"/>
    <property type="project" value="TreeGrafter"/>
</dbReference>
<feature type="compositionally biased region" description="Low complexity" evidence="2">
    <location>
        <begin position="143"/>
        <end position="177"/>
    </location>
</feature>
<proteinExistence type="predicted"/>
<feature type="repeat" description="PPR" evidence="1">
    <location>
        <begin position="666"/>
        <end position="700"/>
    </location>
</feature>
<feature type="compositionally biased region" description="Basic residues" evidence="2">
    <location>
        <begin position="104"/>
        <end position="114"/>
    </location>
</feature>
<accession>A0AAD6XGQ1</accession>